<sequence length="116" mass="13308">MFGSYIFVVYSNRAAFAFGLPGASREYRIDFLARFNLTVYLQLEGAKVVLLDLYDNPPQFPERLVYKTNLMRTSKTKPLKYPNHKLLLDSITICDAVRIQSQSLQSILKNIKCAPE</sequence>
<reference evidence="1 2" key="1">
    <citation type="submission" date="2018-10" db="EMBL/GenBank/DDBJ databases">
        <title>Sinomicrobium pectinilyticum sp. nov., a pectinase-producing bacterium isolated from alkaline and saline soil, and emended description of the genus Sinomicrobium.</title>
        <authorList>
            <person name="Cheng B."/>
            <person name="Li C."/>
            <person name="Lai Q."/>
            <person name="Du M."/>
            <person name="Shao Z."/>
            <person name="Xu P."/>
            <person name="Yang C."/>
        </authorList>
    </citation>
    <scope>NUCLEOTIDE SEQUENCE [LARGE SCALE GENOMIC DNA]</scope>
    <source>
        <strain evidence="1 2">5DNS001</strain>
    </source>
</reference>
<name>A0A3N0E799_SINP1</name>
<evidence type="ECO:0000313" key="1">
    <source>
        <dbReference type="EMBL" id="RNL83715.1"/>
    </source>
</evidence>
<protein>
    <submittedName>
        <fullName evidence="1">Uncharacterized protein</fullName>
    </submittedName>
</protein>
<dbReference type="Proteomes" id="UP000267469">
    <property type="component" value="Unassembled WGS sequence"/>
</dbReference>
<proteinExistence type="predicted"/>
<evidence type="ECO:0000313" key="2">
    <source>
        <dbReference type="Proteomes" id="UP000267469"/>
    </source>
</evidence>
<accession>A0A3N0E799</accession>
<organism evidence="1 2">
    <name type="scientific">Sinomicrobium pectinilyticum</name>
    <dbReference type="NCBI Taxonomy" id="1084421"/>
    <lineage>
        <taxon>Bacteria</taxon>
        <taxon>Pseudomonadati</taxon>
        <taxon>Bacteroidota</taxon>
        <taxon>Flavobacteriia</taxon>
        <taxon>Flavobacteriales</taxon>
        <taxon>Flavobacteriaceae</taxon>
        <taxon>Sinomicrobium</taxon>
    </lineage>
</organism>
<gene>
    <name evidence="1" type="ORF">ED312_14620</name>
</gene>
<dbReference type="EMBL" id="RJTM01000102">
    <property type="protein sequence ID" value="RNL83715.1"/>
    <property type="molecule type" value="Genomic_DNA"/>
</dbReference>
<comment type="caution">
    <text evidence="1">The sequence shown here is derived from an EMBL/GenBank/DDBJ whole genome shotgun (WGS) entry which is preliminary data.</text>
</comment>
<dbReference type="AlphaFoldDB" id="A0A3N0E799"/>
<keyword evidence="2" id="KW-1185">Reference proteome</keyword>